<reference evidence="1 2" key="1">
    <citation type="journal article" date="2013" name="Genome Announc.">
        <title>Draft Genome Sequence of the Hydrogen- and Ethanol-Producing Bacterium Clostridium intestinale Strain URNW.</title>
        <authorList>
            <person name="Lal S."/>
            <person name="Ramachandran U."/>
            <person name="Zhang X."/>
            <person name="Sparling R."/>
            <person name="Levin D.B."/>
        </authorList>
    </citation>
    <scope>NUCLEOTIDE SEQUENCE [LARGE SCALE GENOMIC DNA]</scope>
    <source>
        <strain evidence="1 2">URNW</strain>
    </source>
</reference>
<dbReference type="Proteomes" id="UP000016721">
    <property type="component" value="Unassembled WGS sequence"/>
</dbReference>
<name>U2NLU7_9CLOT</name>
<dbReference type="EMBL" id="APJA01000012">
    <property type="protein sequence ID" value="ERK30108.1"/>
    <property type="molecule type" value="Genomic_DNA"/>
</dbReference>
<organism evidence="1 2">
    <name type="scientific">Clostridium intestinale URNW</name>
    <dbReference type="NCBI Taxonomy" id="1294142"/>
    <lineage>
        <taxon>Bacteria</taxon>
        <taxon>Bacillati</taxon>
        <taxon>Bacillota</taxon>
        <taxon>Clostridia</taxon>
        <taxon>Eubacteriales</taxon>
        <taxon>Clostridiaceae</taxon>
        <taxon>Clostridium</taxon>
    </lineage>
</organism>
<dbReference type="eggNOG" id="ENOG5030G6N">
    <property type="taxonomic scope" value="Bacteria"/>
</dbReference>
<comment type="caution">
    <text evidence="1">The sequence shown here is derived from an EMBL/GenBank/DDBJ whole genome shotgun (WGS) entry which is preliminary data.</text>
</comment>
<keyword evidence="2" id="KW-1185">Reference proteome</keyword>
<proteinExistence type="predicted"/>
<protein>
    <submittedName>
        <fullName evidence="1">Uncharacterized protein</fullName>
    </submittedName>
</protein>
<dbReference type="RefSeq" id="WP_021802166.1">
    <property type="nucleotide sequence ID" value="NZ_KI273145.1"/>
</dbReference>
<evidence type="ECO:0000313" key="2">
    <source>
        <dbReference type="Proteomes" id="UP000016721"/>
    </source>
</evidence>
<dbReference type="HOGENOM" id="CLU_1458901_0_0_9"/>
<evidence type="ECO:0000313" key="1">
    <source>
        <dbReference type="EMBL" id="ERK30108.1"/>
    </source>
</evidence>
<dbReference type="OrthoDB" id="2079698at2"/>
<gene>
    <name evidence="1" type="ORF">CINTURNW_2167</name>
</gene>
<dbReference type="AlphaFoldDB" id="U2NLU7"/>
<sequence length="185" mass="21520">MDNLSTIAISKIADILSTGDILVPTAGIWEKIFCNSGLSSYYEESKENLEVVFMNNKYSHNPLCYSELKKIFIELYDSNNIMEVLQSIIDKISIYNVFHKDINLKMNITFYMVDIVEHLKRKELTYRLKILDKYPSKEFNELRNNIRDLGFDFIFKEGEDIKLIVVAEDLSEERLNANLINSASL</sequence>
<accession>U2NLU7</accession>
<dbReference type="PATRIC" id="fig|1294142.3.peg.2225"/>
<dbReference type="STRING" id="1294142.CINTURNW_2167"/>